<dbReference type="RefSeq" id="WP_145791582.1">
    <property type="nucleotide sequence ID" value="NZ_BAAABR010000006.1"/>
</dbReference>
<reference evidence="1 2" key="1">
    <citation type="submission" date="2019-06" db="EMBL/GenBank/DDBJ databases">
        <title>Sequencing the genomes of 1000 actinobacteria strains.</title>
        <authorList>
            <person name="Klenk H.-P."/>
        </authorList>
    </citation>
    <scope>NUCLEOTIDE SEQUENCE [LARGE SCALE GENOMIC DNA]</scope>
    <source>
        <strain evidence="1 2">DSM 41649</strain>
    </source>
</reference>
<accession>A0A561ERV5</accession>
<dbReference type="AlphaFoldDB" id="A0A561ERV5"/>
<evidence type="ECO:0000313" key="1">
    <source>
        <dbReference type="EMBL" id="TWE18343.1"/>
    </source>
</evidence>
<dbReference type="Proteomes" id="UP000318416">
    <property type="component" value="Unassembled WGS sequence"/>
</dbReference>
<gene>
    <name evidence="1" type="ORF">FB465_3410</name>
</gene>
<dbReference type="EMBL" id="VIVR01000001">
    <property type="protein sequence ID" value="TWE18343.1"/>
    <property type="molecule type" value="Genomic_DNA"/>
</dbReference>
<proteinExistence type="predicted"/>
<sequence length="86" mass="9393">MFTVSRETKATLVTQAGGKVVGWHNDKEARHVSIAVPGDRAKLTPVEARNLAAWLIDAAREAEKVEGDRSPLRTATLGTAERVARW</sequence>
<evidence type="ECO:0000313" key="2">
    <source>
        <dbReference type="Proteomes" id="UP000318416"/>
    </source>
</evidence>
<protein>
    <submittedName>
        <fullName evidence="1">Uncharacterized protein</fullName>
    </submittedName>
</protein>
<name>A0A561ERV5_9ACTN</name>
<dbReference type="OrthoDB" id="9857108at2"/>
<organism evidence="1 2">
    <name type="scientific">Kitasatospora atroaurantiaca</name>
    <dbReference type="NCBI Taxonomy" id="285545"/>
    <lineage>
        <taxon>Bacteria</taxon>
        <taxon>Bacillati</taxon>
        <taxon>Actinomycetota</taxon>
        <taxon>Actinomycetes</taxon>
        <taxon>Kitasatosporales</taxon>
        <taxon>Streptomycetaceae</taxon>
        <taxon>Kitasatospora</taxon>
    </lineage>
</organism>
<keyword evidence="2" id="KW-1185">Reference proteome</keyword>
<comment type="caution">
    <text evidence="1">The sequence shown here is derived from an EMBL/GenBank/DDBJ whole genome shotgun (WGS) entry which is preliminary data.</text>
</comment>